<comment type="function">
    <text evidence="14">Component of the zona pellucida, an extracellular matrix surrounding oocytes which mediates sperm binding, induction of the acrosome reaction and prevents post-fertilization polyspermy. The zona pellucida is composed of 3 to 4 glycoproteins, ZP1, ZP2, ZP3, and ZP4. ZP3 is essential for sperm binding and zona matrix formation.</text>
</comment>
<evidence type="ECO:0000256" key="8">
    <source>
        <dbReference type="ARBA" id="ARBA00022692"/>
    </source>
</evidence>
<dbReference type="GO" id="GO:2000344">
    <property type="term" value="P:positive regulation of acrosome reaction"/>
    <property type="evidence" value="ECO:0007669"/>
    <property type="project" value="UniProtKB-UniRule"/>
</dbReference>
<proteinExistence type="inferred from homology"/>
<sequence>MIGPDSRQYKTLSLPDEDPTVASTDIVSSRVEPVQVFCTETSMIVLVSADLLSNGRQVSAEELSLGWPPGSCGASLYSDTEYVIKSDLHQCGSTFSVDEDRLVYSNFLIYTPKRNSLGIARTTSAYVPVECHYKRSHFVSSVNVKPSWDSPTNLRSAMELIRFSFHLMNDDWSTRRSSNIYQLGEVMNIQASFMMAKHAPFRLVMDRCVVSLEPNAASMPRYTFVKNHGCLIDSKVPESSARFLERKQNHVLQMQMDAFRFREDQRNSIYIICQLKVADLEANTMDKACTYFGNRWFSVDGKDDVCDCCESTCDVSLQKKTSKWSDDAKSRVDGESNTLMLGPITVLG</sequence>
<gene>
    <name evidence="16" type="ORF">DNTS_022011</name>
</gene>
<dbReference type="InterPro" id="IPR055356">
    <property type="entry name" value="ZP-N"/>
</dbReference>
<dbReference type="Pfam" id="PF00100">
    <property type="entry name" value="Zona_pellucida"/>
    <property type="match status" value="1"/>
</dbReference>
<comment type="subcellular location">
    <subcellularLocation>
        <location evidence="1">Secreted</location>
        <location evidence="1">Extracellular space</location>
        <location evidence="1">Extracellular matrix</location>
    </subcellularLocation>
    <subcellularLocation>
        <location evidence="14">Zona pellucida</location>
    </subcellularLocation>
    <subcellularLocation>
        <location evidence="14">Cell membrane</location>
        <topology evidence="14">Single-pass type I membrane protein</topology>
    </subcellularLocation>
</comment>
<keyword evidence="10" id="KW-1133">Transmembrane helix</keyword>
<evidence type="ECO:0000256" key="5">
    <source>
        <dbReference type="ARBA" id="ARBA00022525"/>
    </source>
</evidence>
<dbReference type="SMART" id="SM00241">
    <property type="entry name" value="ZP"/>
    <property type="match status" value="1"/>
</dbReference>
<keyword evidence="8" id="KW-0812">Transmembrane</keyword>
<dbReference type="Pfam" id="PF23344">
    <property type="entry name" value="ZP-N"/>
    <property type="match status" value="1"/>
</dbReference>
<dbReference type="PANTHER" id="PTHR11576:SF2">
    <property type="entry name" value="ZONA PELLUCIDA SPERM-BINDING PROTEIN 3"/>
    <property type="match status" value="1"/>
</dbReference>
<keyword evidence="6 14" id="KW-0272">Extracellular matrix</keyword>
<dbReference type="FunFam" id="2.60.40.3210:FF:000001">
    <property type="entry name" value="Zona pellucida sperm-binding protein 3"/>
    <property type="match status" value="1"/>
</dbReference>
<evidence type="ECO:0000256" key="9">
    <source>
        <dbReference type="ARBA" id="ARBA00022729"/>
    </source>
</evidence>
<dbReference type="EMBL" id="SRMA01025676">
    <property type="protein sequence ID" value="TRY92086.1"/>
    <property type="molecule type" value="Genomic_DNA"/>
</dbReference>
<dbReference type="InterPro" id="IPR055355">
    <property type="entry name" value="ZP-C"/>
</dbReference>
<dbReference type="STRING" id="623744.A0A553QQM6"/>
<dbReference type="PANTHER" id="PTHR11576">
    <property type="entry name" value="ZONA PELLUCIDA SPERM-BINDING PROTEIN 3"/>
    <property type="match status" value="1"/>
</dbReference>
<dbReference type="GO" id="GO:0035804">
    <property type="term" value="F:structural constituent of egg coat"/>
    <property type="evidence" value="ECO:0007669"/>
    <property type="project" value="UniProtKB-UniRule"/>
</dbReference>
<protein>
    <recommendedName>
        <fullName evidence="3 14">Zona pellucida sperm-binding protein 3</fullName>
    </recommendedName>
</protein>
<evidence type="ECO:0000313" key="17">
    <source>
        <dbReference type="Proteomes" id="UP000316079"/>
    </source>
</evidence>
<dbReference type="PRINTS" id="PR00023">
    <property type="entry name" value="ZPELLUCIDA"/>
</dbReference>
<keyword evidence="5 14" id="KW-0964">Secreted</keyword>
<dbReference type="GO" id="GO:0007339">
    <property type="term" value="P:binding of sperm to zona pellucida"/>
    <property type="evidence" value="ECO:0007669"/>
    <property type="project" value="UniProtKB-UniRule"/>
</dbReference>
<dbReference type="GO" id="GO:0032190">
    <property type="term" value="F:acrosin binding"/>
    <property type="evidence" value="ECO:0007669"/>
    <property type="project" value="TreeGrafter"/>
</dbReference>
<keyword evidence="17" id="KW-1185">Reference proteome</keyword>
<evidence type="ECO:0000256" key="10">
    <source>
        <dbReference type="ARBA" id="ARBA00022989"/>
    </source>
</evidence>
<dbReference type="OrthoDB" id="8880842at2759"/>
<evidence type="ECO:0000256" key="3">
    <source>
        <dbReference type="ARBA" id="ARBA00017980"/>
    </source>
</evidence>
<name>A0A553QQM6_9TELE</name>
<comment type="similarity">
    <text evidence="2 14">Belongs to the ZP domain family. ZPC subfamily.</text>
</comment>
<keyword evidence="4 14" id="KW-1003">Cell membrane</keyword>
<dbReference type="GO" id="GO:0005886">
    <property type="term" value="C:plasma membrane"/>
    <property type="evidence" value="ECO:0007669"/>
    <property type="project" value="UniProtKB-SubCell"/>
</dbReference>
<comment type="domain">
    <text evidence="14">The ZP domain is involved in the polymerization of the ZP proteins to form the zona pellucida.</text>
</comment>
<dbReference type="InterPro" id="IPR042235">
    <property type="entry name" value="ZP-C_dom"/>
</dbReference>
<keyword evidence="13" id="KW-0325">Glycoprotein</keyword>
<dbReference type="GO" id="GO:0035803">
    <property type="term" value="P:egg coat formation"/>
    <property type="evidence" value="ECO:0007669"/>
    <property type="project" value="UniProtKB-UniRule"/>
</dbReference>
<evidence type="ECO:0000256" key="4">
    <source>
        <dbReference type="ARBA" id="ARBA00022475"/>
    </source>
</evidence>
<organism evidence="16 17">
    <name type="scientific">Danionella cerebrum</name>
    <dbReference type="NCBI Taxonomy" id="2873325"/>
    <lineage>
        <taxon>Eukaryota</taxon>
        <taxon>Metazoa</taxon>
        <taxon>Chordata</taxon>
        <taxon>Craniata</taxon>
        <taxon>Vertebrata</taxon>
        <taxon>Euteleostomi</taxon>
        <taxon>Actinopterygii</taxon>
        <taxon>Neopterygii</taxon>
        <taxon>Teleostei</taxon>
        <taxon>Ostariophysi</taxon>
        <taxon>Cypriniformes</taxon>
        <taxon>Danionidae</taxon>
        <taxon>Danioninae</taxon>
        <taxon>Danionella</taxon>
    </lineage>
</organism>
<feature type="domain" description="ZP" evidence="15">
    <location>
        <begin position="37"/>
        <end position="296"/>
    </location>
</feature>
<evidence type="ECO:0000256" key="7">
    <source>
        <dbReference type="ARBA" id="ARBA00022685"/>
    </source>
</evidence>
<dbReference type="Proteomes" id="UP000316079">
    <property type="component" value="Unassembled WGS sequence"/>
</dbReference>
<accession>A0A553QQM6</accession>
<comment type="caution">
    <text evidence="16">The sequence shown here is derived from an EMBL/GenBank/DDBJ whole genome shotgun (WGS) entry which is preliminary data.</text>
</comment>
<dbReference type="FunFam" id="2.60.40.4100:FF:000002">
    <property type="entry name" value="Zona pellucida sperm-binding protein 3"/>
    <property type="match status" value="1"/>
</dbReference>
<keyword evidence="12 14" id="KW-1015">Disulfide bond</keyword>
<evidence type="ECO:0000259" key="15">
    <source>
        <dbReference type="PROSITE" id="PS51034"/>
    </source>
</evidence>
<evidence type="ECO:0000256" key="11">
    <source>
        <dbReference type="ARBA" id="ARBA00023136"/>
    </source>
</evidence>
<comment type="PTM">
    <text evidence="14">Proteolytically cleaved before the transmembrane segment to yield the secreted ectodomain incorporated in the zona pellucida.</text>
</comment>
<keyword evidence="11" id="KW-0472">Membrane</keyword>
<dbReference type="GO" id="GO:0035805">
    <property type="term" value="C:egg coat"/>
    <property type="evidence" value="ECO:0007669"/>
    <property type="project" value="UniProtKB-SubCell"/>
</dbReference>
<dbReference type="PROSITE" id="PS51034">
    <property type="entry name" value="ZP_2"/>
    <property type="match status" value="1"/>
</dbReference>
<keyword evidence="7 14" id="KW-0165">Cleavage on pair of basic residues</keyword>
<evidence type="ECO:0000256" key="14">
    <source>
        <dbReference type="RuleBase" id="RU367066"/>
    </source>
</evidence>
<dbReference type="Gene3D" id="2.60.40.3210">
    <property type="entry name" value="Zona pellucida, ZP-N domain"/>
    <property type="match status" value="1"/>
</dbReference>
<evidence type="ECO:0000256" key="12">
    <source>
        <dbReference type="ARBA" id="ARBA00023157"/>
    </source>
</evidence>
<reference evidence="16 17" key="1">
    <citation type="journal article" date="2019" name="Sci. Data">
        <title>Hybrid genome assembly and annotation of Danionella translucida.</title>
        <authorList>
            <person name="Kadobianskyi M."/>
            <person name="Schulze L."/>
            <person name="Schuelke M."/>
            <person name="Judkewitz B."/>
        </authorList>
    </citation>
    <scope>NUCLEOTIDE SEQUENCE [LARGE SCALE GENOMIC DNA]</scope>
    <source>
        <strain evidence="16 17">Bolton</strain>
    </source>
</reference>
<dbReference type="Gene3D" id="2.60.40.4100">
    <property type="entry name" value="Zona pellucida, ZP-C domain"/>
    <property type="match status" value="1"/>
</dbReference>
<evidence type="ECO:0000256" key="2">
    <source>
        <dbReference type="ARBA" id="ARBA00006735"/>
    </source>
</evidence>
<dbReference type="InterPro" id="IPR048290">
    <property type="entry name" value="ZP_chr"/>
</dbReference>
<dbReference type="AlphaFoldDB" id="A0A553QQM6"/>
<keyword evidence="9 14" id="KW-0732">Signal</keyword>
<evidence type="ECO:0000256" key="6">
    <source>
        <dbReference type="ARBA" id="ARBA00022530"/>
    </source>
</evidence>
<evidence type="ECO:0000313" key="16">
    <source>
        <dbReference type="EMBL" id="TRY92086.1"/>
    </source>
</evidence>
<evidence type="ECO:0000256" key="13">
    <source>
        <dbReference type="ARBA" id="ARBA00023180"/>
    </source>
</evidence>
<evidence type="ECO:0000256" key="1">
    <source>
        <dbReference type="ARBA" id="ARBA00004498"/>
    </source>
</evidence>
<dbReference type="InterPro" id="IPR001507">
    <property type="entry name" value="ZP_dom"/>
</dbReference>